<protein>
    <submittedName>
        <fullName evidence="1">Uncharacterized protein</fullName>
    </submittedName>
</protein>
<gene>
    <name evidence="1" type="ORF">LOK49_LG04G00536</name>
</gene>
<accession>A0ACC0I7L3</accession>
<sequence length="88" mass="9668">MENRISFRKRLKLITDSTSSEASPASEKLITDSASSETSLASSEVIASNVDLLSEILLRLPPKSLLRFILLLYLNIMKINCNIGSKGN</sequence>
<organism evidence="1 2">
    <name type="scientific">Camellia lanceoleosa</name>
    <dbReference type="NCBI Taxonomy" id="1840588"/>
    <lineage>
        <taxon>Eukaryota</taxon>
        <taxon>Viridiplantae</taxon>
        <taxon>Streptophyta</taxon>
        <taxon>Embryophyta</taxon>
        <taxon>Tracheophyta</taxon>
        <taxon>Spermatophyta</taxon>
        <taxon>Magnoliopsida</taxon>
        <taxon>eudicotyledons</taxon>
        <taxon>Gunneridae</taxon>
        <taxon>Pentapetalae</taxon>
        <taxon>asterids</taxon>
        <taxon>Ericales</taxon>
        <taxon>Theaceae</taxon>
        <taxon>Camellia</taxon>
    </lineage>
</organism>
<comment type="caution">
    <text evidence="1">The sequence shown here is derived from an EMBL/GenBank/DDBJ whole genome shotgun (WGS) entry which is preliminary data.</text>
</comment>
<proteinExistence type="predicted"/>
<name>A0ACC0I7L3_9ERIC</name>
<dbReference type="Proteomes" id="UP001060215">
    <property type="component" value="Chromosome 2"/>
</dbReference>
<dbReference type="EMBL" id="CM045759">
    <property type="protein sequence ID" value="KAI8019941.1"/>
    <property type="molecule type" value="Genomic_DNA"/>
</dbReference>
<keyword evidence="2" id="KW-1185">Reference proteome</keyword>
<evidence type="ECO:0000313" key="2">
    <source>
        <dbReference type="Proteomes" id="UP001060215"/>
    </source>
</evidence>
<evidence type="ECO:0000313" key="1">
    <source>
        <dbReference type="EMBL" id="KAI8019941.1"/>
    </source>
</evidence>
<reference evidence="1 2" key="1">
    <citation type="journal article" date="2022" name="Plant J.">
        <title>Chromosome-level genome of Camellia lanceoleosa provides a valuable resource for understanding genome evolution and self-incompatibility.</title>
        <authorList>
            <person name="Gong W."/>
            <person name="Xiao S."/>
            <person name="Wang L."/>
            <person name="Liao Z."/>
            <person name="Chang Y."/>
            <person name="Mo W."/>
            <person name="Hu G."/>
            <person name="Li W."/>
            <person name="Zhao G."/>
            <person name="Zhu H."/>
            <person name="Hu X."/>
            <person name="Ji K."/>
            <person name="Xiang X."/>
            <person name="Song Q."/>
            <person name="Yuan D."/>
            <person name="Jin S."/>
            <person name="Zhang L."/>
        </authorList>
    </citation>
    <scope>NUCLEOTIDE SEQUENCE [LARGE SCALE GENOMIC DNA]</scope>
    <source>
        <strain evidence="1">SQ_2022a</strain>
    </source>
</reference>